<evidence type="ECO:0008006" key="3">
    <source>
        <dbReference type="Google" id="ProtNLM"/>
    </source>
</evidence>
<keyword evidence="2" id="KW-1185">Reference proteome</keyword>
<accession>A0A0C9NAU1</accession>
<dbReference type="AlphaFoldDB" id="A0A0C9NAU1"/>
<evidence type="ECO:0000313" key="2">
    <source>
        <dbReference type="Proteomes" id="UP000053815"/>
    </source>
</evidence>
<dbReference type="EMBL" id="DF837513">
    <property type="protein sequence ID" value="GAN11898.1"/>
    <property type="molecule type" value="Genomic_DNA"/>
</dbReference>
<name>A0A0C9NAU1_9FUNG</name>
<evidence type="ECO:0000313" key="1">
    <source>
        <dbReference type="EMBL" id="GAN11898.1"/>
    </source>
</evidence>
<gene>
    <name evidence="1" type="ORF">MAM1_1224d11522</name>
</gene>
<dbReference type="STRING" id="91626.A0A0C9NAU1"/>
<feature type="non-terminal residue" evidence="1">
    <location>
        <position position="148"/>
    </location>
</feature>
<sequence>MVKMSQPCRLRHINSITLDKLLQQANHSTKVTAPGSDGLAYPFLSLLFNKMTCLKELVLKVYNDALDGIFPSSWHDLRMCLLPNKKGLLALLKNWRPVCLLGCDSKVFTRLLFAQPMAPILGRIINPFRSGFTSDNGPGRGGSGFQTH</sequence>
<reference evidence="1" key="1">
    <citation type="submission" date="2014-09" db="EMBL/GenBank/DDBJ databases">
        <title>Draft genome sequence of an oleaginous Mucoromycotina fungus Mucor ambiguus NBRC6742.</title>
        <authorList>
            <person name="Takeda I."/>
            <person name="Yamane N."/>
            <person name="Morita T."/>
            <person name="Tamano K."/>
            <person name="Machida M."/>
            <person name="Baker S."/>
            <person name="Koike H."/>
        </authorList>
    </citation>
    <scope>NUCLEOTIDE SEQUENCE</scope>
    <source>
        <strain evidence="1">NBRC 6742</strain>
    </source>
</reference>
<dbReference type="OrthoDB" id="2207227at2759"/>
<protein>
    <recommendedName>
        <fullName evidence="3">Reverse transcriptase domain-containing protein</fullName>
    </recommendedName>
</protein>
<dbReference type="Proteomes" id="UP000053815">
    <property type="component" value="Unassembled WGS sequence"/>
</dbReference>
<organism evidence="1">
    <name type="scientific">Mucor ambiguus</name>
    <dbReference type="NCBI Taxonomy" id="91626"/>
    <lineage>
        <taxon>Eukaryota</taxon>
        <taxon>Fungi</taxon>
        <taxon>Fungi incertae sedis</taxon>
        <taxon>Mucoromycota</taxon>
        <taxon>Mucoromycotina</taxon>
        <taxon>Mucoromycetes</taxon>
        <taxon>Mucorales</taxon>
        <taxon>Mucorineae</taxon>
        <taxon>Mucoraceae</taxon>
        <taxon>Mucor</taxon>
    </lineage>
</organism>
<proteinExistence type="predicted"/>